<evidence type="ECO:0000313" key="2">
    <source>
        <dbReference type="Proteomes" id="UP001234297"/>
    </source>
</evidence>
<dbReference type="Proteomes" id="UP001234297">
    <property type="component" value="Chromosome 1"/>
</dbReference>
<accession>A0ACC2MWH1</accession>
<comment type="caution">
    <text evidence="1">The sequence shown here is derived from an EMBL/GenBank/DDBJ whole genome shotgun (WGS) entry which is preliminary data.</text>
</comment>
<gene>
    <name evidence="1" type="ORF">MRB53_002567</name>
</gene>
<proteinExistence type="predicted"/>
<organism evidence="1 2">
    <name type="scientific">Persea americana</name>
    <name type="common">Avocado</name>
    <dbReference type="NCBI Taxonomy" id="3435"/>
    <lineage>
        <taxon>Eukaryota</taxon>
        <taxon>Viridiplantae</taxon>
        <taxon>Streptophyta</taxon>
        <taxon>Embryophyta</taxon>
        <taxon>Tracheophyta</taxon>
        <taxon>Spermatophyta</taxon>
        <taxon>Magnoliopsida</taxon>
        <taxon>Magnoliidae</taxon>
        <taxon>Laurales</taxon>
        <taxon>Lauraceae</taxon>
        <taxon>Persea</taxon>
    </lineage>
</organism>
<name>A0ACC2MWH1_PERAE</name>
<evidence type="ECO:0000313" key="1">
    <source>
        <dbReference type="EMBL" id="KAJ8649544.1"/>
    </source>
</evidence>
<keyword evidence="2" id="KW-1185">Reference proteome</keyword>
<reference evidence="1 2" key="1">
    <citation type="journal article" date="2022" name="Hortic Res">
        <title>A haplotype resolved chromosomal level avocado genome allows analysis of novel avocado genes.</title>
        <authorList>
            <person name="Nath O."/>
            <person name="Fletcher S.J."/>
            <person name="Hayward A."/>
            <person name="Shaw L.M."/>
            <person name="Masouleh A.K."/>
            <person name="Furtado A."/>
            <person name="Henry R.J."/>
            <person name="Mitter N."/>
        </authorList>
    </citation>
    <scope>NUCLEOTIDE SEQUENCE [LARGE SCALE GENOMIC DNA]</scope>
    <source>
        <strain evidence="2">cv. Hass</strain>
    </source>
</reference>
<protein>
    <submittedName>
        <fullName evidence="1">Uncharacterized protein</fullName>
    </submittedName>
</protein>
<sequence length="465" mass="52879">MAEEKEKSKMAEEKEKSKMAEEKQKGKMAEEKPKQVVKMAERSAPYRMKMSHQNQFFPKSIFFLTSSTIDDIENRVVCFNMKAAAVYSAIFDQHTNEKTLDAAGTLLKSIARQCYLLITGDEIGPLEETHIEDLPQSIILIIDAVYLVVGFLHDINECAGIPKSSIDRENLDKYFMSKHGALVLSDLAMIDNQLLLDLIIKVVETLPKALAKVPSQLKGSSLGKFNLSFNKDNIPEVVTLFSWYYSPFYASTKQFQLPKTFLLQGNYMTLLDCLHHCIVQSAGTNNGKSPPTSRIWPVPTAKELWRAGVHFEASIDRLFVVEFKAPTLTLPVLFWDSKLETVVMNLVALESSRPRGPVTRYFQLLSELVDDEEDVRLLKRSGVMTGKWKRDHDVVGFVERVNGFASYLARYPEMDLVMEQVKKYIDDRKNRFLVRYGPGNSWVPYIVATATVILIAIVFFYLVDT</sequence>
<dbReference type="EMBL" id="CM056809">
    <property type="protein sequence ID" value="KAJ8649544.1"/>
    <property type="molecule type" value="Genomic_DNA"/>
</dbReference>